<organism evidence="3 4">
    <name type="scientific">Pisum sativum</name>
    <name type="common">Garden pea</name>
    <name type="synonym">Lathyrus oleraceus</name>
    <dbReference type="NCBI Taxonomy" id="3888"/>
    <lineage>
        <taxon>Eukaryota</taxon>
        <taxon>Viridiplantae</taxon>
        <taxon>Streptophyta</taxon>
        <taxon>Embryophyta</taxon>
        <taxon>Tracheophyta</taxon>
        <taxon>Spermatophyta</taxon>
        <taxon>Magnoliopsida</taxon>
        <taxon>eudicotyledons</taxon>
        <taxon>Gunneridae</taxon>
        <taxon>Pentapetalae</taxon>
        <taxon>rosids</taxon>
        <taxon>fabids</taxon>
        <taxon>Fabales</taxon>
        <taxon>Fabaceae</taxon>
        <taxon>Papilionoideae</taxon>
        <taxon>50 kb inversion clade</taxon>
        <taxon>NPAAA clade</taxon>
        <taxon>Hologalegina</taxon>
        <taxon>IRL clade</taxon>
        <taxon>Fabeae</taxon>
        <taxon>Lathyrus</taxon>
    </lineage>
</organism>
<feature type="domain" description="GBF-interacting protein 1 N-terminal" evidence="2">
    <location>
        <begin position="12"/>
        <end position="72"/>
    </location>
</feature>
<evidence type="ECO:0000313" key="4">
    <source>
        <dbReference type="Proteomes" id="UP001058974"/>
    </source>
</evidence>
<accession>A0A9D4Y4L0</accession>
<sequence>MSGGGGGSRVPIPNNVRNTINDIREITGKQHTDDEIYAVLKECSMDPNETAQKLLYLDTFHEVRRRRDRKKEGSSSRVSEESRSRQRVQGRGARGASWGYSSNFFDGGGGRNFANRRENGVHHITERTNISSTQSDLKKITNTPPQASRVLAVVPHSAANPSNGKSGHGSSSQSLKGSVVSVPKTSSAANDTVNQENIQPQAAVAVAATTSPNETVGSITQTDQGKSSSSDQGKSLSSSDQHQISVSGVYSPSSDSVPAQSIAQNPGVGGAISREVGNNWISAGPSHVEGNKLEEADDLSPSKNEKSRSMNSTSNPNAIQKSNEVECYQLSDPLQLSSSLSLNSSLRSPQDVSKTADVTEVSASEPHVQSTELRQHVTFPNHFQVPEAFKSGLTFGSFDTFGPSERSYSVTGCDNSSFPTPETSPGNDEAVTSSNQSAPLAEHNQSAPSTEHNQSVPLTEHGGHVDYAHSSSYLVKTTLASEGISITDNDSKIEQPKQEVLLTPEGHPILTVQSAQNYGLNLMSTMLGTQQVQFDGSELQAQETPHLPSFVTASSQAVSPSPTPPLQSNIPVSPQAVSYFRPPYPANFFPYGPYYPPIYVSPMHQFLSHNGFPQQPSAGNMYLPAATAAAGIKFPQPQFKAGANTGNMTHIGIPSGSLMSPPVGYAPAPTVNTGSSAGNENLAVSQLKENQIYTTGQLSEGSAVWIHAPGQDMSSLQLNSLYNLAHQGQHLTFPHTQAAPGAFPGIYQPGQTVASPSTLLQQSQAVAAPVENVGPPPGSYQQPPPAQINWNSNF</sequence>
<dbReference type="OrthoDB" id="753279at2759"/>
<dbReference type="PANTHER" id="PTHR46775:SF2">
    <property type="entry name" value="GBF-INTERACTING PROTEIN 1-LIKE"/>
    <property type="match status" value="1"/>
</dbReference>
<feature type="compositionally biased region" description="Low complexity" evidence="1">
    <location>
        <begin position="87"/>
        <end position="97"/>
    </location>
</feature>
<feature type="compositionally biased region" description="Basic and acidic residues" evidence="1">
    <location>
        <begin position="70"/>
        <end position="84"/>
    </location>
</feature>
<dbReference type="PANTHER" id="PTHR46775">
    <property type="entry name" value="FLOCCULATION PROTEIN (DUF1296)"/>
    <property type="match status" value="1"/>
</dbReference>
<feature type="region of interest" description="Disordered" evidence="1">
    <location>
        <begin position="65"/>
        <end position="100"/>
    </location>
</feature>
<feature type="region of interest" description="Disordered" evidence="1">
    <location>
        <begin position="209"/>
        <end position="319"/>
    </location>
</feature>
<feature type="compositionally biased region" description="Polar residues" evidence="1">
    <location>
        <begin position="409"/>
        <end position="457"/>
    </location>
</feature>
<dbReference type="GO" id="GO:0051082">
    <property type="term" value="F:unfolded protein binding"/>
    <property type="evidence" value="ECO:0007669"/>
    <property type="project" value="TreeGrafter"/>
</dbReference>
<feature type="compositionally biased region" description="Low complexity" evidence="1">
    <location>
        <begin position="162"/>
        <end position="182"/>
    </location>
</feature>
<dbReference type="EMBL" id="JAMSHJ010000002">
    <property type="protein sequence ID" value="KAI5432737.1"/>
    <property type="molecule type" value="Genomic_DNA"/>
</dbReference>
<evidence type="ECO:0000259" key="2">
    <source>
        <dbReference type="Pfam" id="PF06972"/>
    </source>
</evidence>
<comment type="caution">
    <text evidence="3">The sequence shown here is derived from an EMBL/GenBank/DDBJ whole genome shotgun (WGS) entry which is preliminary data.</text>
</comment>
<dbReference type="Pfam" id="PF06972">
    <property type="entry name" value="GIP1_N"/>
    <property type="match status" value="1"/>
</dbReference>
<feature type="compositionally biased region" description="Polar residues" evidence="1">
    <location>
        <begin position="183"/>
        <end position="196"/>
    </location>
</feature>
<feature type="region of interest" description="Disordered" evidence="1">
    <location>
        <begin position="769"/>
        <end position="794"/>
    </location>
</feature>
<dbReference type="AlphaFoldDB" id="A0A9D4Y4L0"/>
<feature type="compositionally biased region" description="Pro residues" evidence="1">
    <location>
        <begin position="774"/>
        <end position="786"/>
    </location>
</feature>
<evidence type="ECO:0000313" key="3">
    <source>
        <dbReference type="EMBL" id="KAI5432737.1"/>
    </source>
</evidence>
<dbReference type="SUPFAM" id="SSF46934">
    <property type="entry name" value="UBA-like"/>
    <property type="match status" value="1"/>
</dbReference>
<keyword evidence="4" id="KW-1185">Reference proteome</keyword>
<reference evidence="3 4" key="1">
    <citation type="journal article" date="2022" name="Nat. Genet.">
        <title>Improved pea reference genome and pan-genome highlight genomic features and evolutionary characteristics.</title>
        <authorList>
            <person name="Yang T."/>
            <person name="Liu R."/>
            <person name="Luo Y."/>
            <person name="Hu S."/>
            <person name="Wang D."/>
            <person name="Wang C."/>
            <person name="Pandey M.K."/>
            <person name="Ge S."/>
            <person name="Xu Q."/>
            <person name="Li N."/>
            <person name="Li G."/>
            <person name="Huang Y."/>
            <person name="Saxena R.K."/>
            <person name="Ji Y."/>
            <person name="Li M."/>
            <person name="Yan X."/>
            <person name="He Y."/>
            <person name="Liu Y."/>
            <person name="Wang X."/>
            <person name="Xiang C."/>
            <person name="Varshney R.K."/>
            <person name="Ding H."/>
            <person name="Gao S."/>
            <person name="Zong X."/>
        </authorList>
    </citation>
    <scope>NUCLEOTIDE SEQUENCE [LARGE SCALE GENOMIC DNA]</scope>
    <source>
        <strain evidence="3 4">cv. Zhongwan 6</strain>
    </source>
</reference>
<feature type="compositionally biased region" description="Low complexity" evidence="1">
    <location>
        <begin position="223"/>
        <end position="257"/>
    </location>
</feature>
<feature type="region of interest" description="Disordered" evidence="1">
    <location>
        <begin position="157"/>
        <end position="196"/>
    </location>
</feature>
<evidence type="ECO:0000256" key="1">
    <source>
        <dbReference type="SAM" id="MobiDB-lite"/>
    </source>
</evidence>
<dbReference type="InterPro" id="IPR009060">
    <property type="entry name" value="UBA-like_sf"/>
</dbReference>
<dbReference type="InterPro" id="IPR009719">
    <property type="entry name" value="GIP1_N"/>
</dbReference>
<dbReference type="GO" id="GO:0005634">
    <property type="term" value="C:nucleus"/>
    <property type="evidence" value="ECO:0007669"/>
    <property type="project" value="TreeGrafter"/>
</dbReference>
<feature type="compositionally biased region" description="Polar residues" evidence="1">
    <location>
        <begin position="211"/>
        <end position="222"/>
    </location>
</feature>
<feature type="region of interest" description="Disordered" evidence="1">
    <location>
        <begin position="341"/>
        <end position="371"/>
    </location>
</feature>
<feature type="region of interest" description="Disordered" evidence="1">
    <location>
        <begin position="409"/>
        <end position="464"/>
    </location>
</feature>
<feature type="compositionally biased region" description="Polar residues" evidence="1">
    <location>
        <begin position="309"/>
        <end position="319"/>
    </location>
</feature>
<gene>
    <name evidence="3" type="ORF">KIW84_020151</name>
</gene>
<name>A0A9D4Y4L0_PEA</name>
<protein>
    <recommendedName>
        <fullName evidence="2">GBF-interacting protein 1 N-terminal domain-containing protein</fullName>
    </recommendedName>
</protein>
<dbReference type="Gramene" id="Psat02G0015100-T1">
    <property type="protein sequence ID" value="KAI5432737.1"/>
    <property type="gene ID" value="KIW84_020151"/>
</dbReference>
<dbReference type="InterPro" id="IPR044277">
    <property type="entry name" value="GIP1"/>
</dbReference>
<dbReference type="Proteomes" id="UP001058974">
    <property type="component" value="Chromosome 2"/>
</dbReference>
<proteinExistence type="predicted"/>